<feature type="chain" id="PRO_5019197538" evidence="13">
    <location>
        <begin position="25"/>
        <end position="780"/>
    </location>
</feature>
<dbReference type="InterPro" id="IPR000531">
    <property type="entry name" value="Beta-barrel_TonB"/>
</dbReference>
<organism evidence="16 17">
    <name type="scientific">Shewanella atlantica</name>
    <dbReference type="NCBI Taxonomy" id="271099"/>
    <lineage>
        <taxon>Bacteria</taxon>
        <taxon>Pseudomonadati</taxon>
        <taxon>Pseudomonadota</taxon>
        <taxon>Gammaproteobacteria</taxon>
        <taxon>Alteromonadales</taxon>
        <taxon>Shewanellaceae</taxon>
        <taxon>Shewanella</taxon>
    </lineage>
</organism>
<evidence type="ECO:0000256" key="10">
    <source>
        <dbReference type="ARBA" id="ARBA00023237"/>
    </source>
</evidence>
<keyword evidence="8 12" id="KW-0798">TonB box</keyword>
<dbReference type="GO" id="GO:0006826">
    <property type="term" value="P:iron ion transport"/>
    <property type="evidence" value="ECO:0007669"/>
    <property type="project" value="UniProtKB-KW"/>
</dbReference>
<keyword evidence="10 11" id="KW-0998">Cell outer membrane</keyword>
<accession>A0A431VVJ9</accession>
<evidence type="ECO:0000256" key="11">
    <source>
        <dbReference type="PROSITE-ProRule" id="PRU01360"/>
    </source>
</evidence>
<evidence type="ECO:0000256" key="1">
    <source>
        <dbReference type="ARBA" id="ARBA00004571"/>
    </source>
</evidence>
<dbReference type="GO" id="GO:0009279">
    <property type="term" value="C:cell outer membrane"/>
    <property type="evidence" value="ECO:0007669"/>
    <property type="project" value="UniProtKB-SubCell"/>
</dbReference>
<evidence type="ECO:0000313" key="16">
    <source>
        <dbReference type="EMBL" id="RTR27190.1"/>
    </source>
</evidence>
<comment type="similarity">
    <text evidence="11 12">Belongs to the TonB-dependent receptor family.</text>
</comment>
<dbReference type="InterPro" id="IPR012910">
    <property type="entry name" value="Plug_dom"/>
</dbReference>
<evidence type="ECO:0000256" key="12">
    <source>
        <dbReference type="RuleBase" id="RU003357"/>
    </source>
</evidence>
<name>A0A431VVJ9_9GAMM</name>
<comment type="subcellular location">
    <subcellularLocation>
        <location evidence="1 11">Cell outer membrane</location>
        <topology evidence="1 11">Multi-pass membrane protein</topology>
    </subcellularLocation>
</comment>
<feature type="domain" description="TonB-dependent receptor-like beta-barrel" evidence="14">
    <location>
        <begin position="283"/>
        <end position="733"/>
    </location>
</feature>
<evidence type="ECO:0000256" key="9">
    <source>
        <dbReference type="ARBA" id="ARBA00023136"/>
    </source>
</evidence>
<dbReference type="RefSeq" id="WP_126507886.1">
    <property type="nucleotide sequence ID" value="NZ_RXNV01000017.1"/>
</dbReference>
<evidence type="ECO:0000259" key="14">
    <source>
        <dbReference type="Pfam" id="PF00593"/>
    </source>
</evidence>
<dbReference type="OrthoDB" id="127311at2"/>
<dbReference type="Pfam" id="PF00593">
    <property type="entry name" value="TonB_dep_Rec_b-barrel"/>
    <property type="match status" value="1"/>
</dbReference>
<evidence type="ECO:0000256" key="5">
    <source>
        <dbReference type="ARBA" id="ARBA00022692"/>
    </source>
</evidence>
<keyword evidence="16" id="KW-0675">Receptor</keyword>
<sequence length="780" mass="84960">MYKIKPIVTAISFAMASSLSPVIAQENTKDETVEKPEVEVITVMATKRAQSIQEVPISVVAFSGEDMVKSGIEEVADLGAFTPNLYVSKSSMQVSQTIGIRGVGTSSNAALEPSVATYIDGVYMPRPGALLGSFTDIEMVEVLRGPQGTLFGRNASIGVVNIRSKSPELGENYTDISMGVGNFGALDTAITANASLTNKLAVRGNLNYSADDGYGKNLYDGNDKLGENDSSLGRLSFLYQGSDDFNALAKFDYQKLNGTGSPIEVLPESATPERLQVLNYLGAVPDLSGIDGVVNQIHDDSMESSQWGTMLEMNWNNLFTDYSIKSISSYRNWSNNTLEGDITRLPLDLAARQSDYSSRSFSQELQFISPIGETYDYIAGLYFSKESYSIDQTFHLGAAFCPVGVGASLAGKPPALIQATIAACLAMPQENATPAAFSQTTESLAAFYQGTWHLNDKLDITAGIRYTDDSKSADMVVDPQNLVAGALLAGKEDHQLSFDDSQVTWLLNGKYQFDQDLMMFATVSTGFKSGGFNSVMTQGGLTADERTIKSEEVINYELGSRSTLLDGMMTTNATLYRTEIDNFQDRSFKGLNFITSNVGKLRQQGLELEMNVYPTDELTLRASYAYLDSAFLDYKDATNLPGIPGPQDLTGTPNNRSPKNQLSAFAEYADTFSSANLGWYARIESNWQDDSNVGSTTNNNPQDIQEAFALTNIRLGLLGSNEDWSVQLYAENVTDESYCQNTFNQPFGEQFGTVSNGGTLIRCVMGTPRTFGLRASYHFE</sequence>
<evidence type="ECO:0000259" key="15">
    <source>
        <dbReference type="Pfam" id="PF07715"/>
    </source>
</evidence>
<dbReference type="EMBL" id="RXNV01000017">
    <property type="protein sequence ID" value="RTR27190.1"/>
    <property type="molecule type" value="Genomic_DNA"/>
</dbReference>
<dbReference type="PANTHER" id="PTHR32552">
    <property type="entry name" value="FERRICHROME IRON RECEPTOR-RELATED"/>
    <property type="match status" value="1"/>
</dbReference>
<keyword evidence="17" id="KW-1185">Reference proteome</keyword>
<dbReference type="Proteomes" id="UP000282060">
    <property type="component" value="Unassembled WGS sequence"/>
</dbReference>
<reference evidence="16 17" key="1">
    <citation type="submission" date="2018-12" db="EMBL/GenBank/DDBJ databases">
        <authorList>
            <person name="Yu L."/>
        </authorList>
    </citation>
    <scope>NUCLEOTIDE SEQUENCE [LARGE SCALE GENOMIC DNA]</scope>
    <source>
        <strain evidence="16 17">HAW-EB5</strain>
    </source>
</reference>
<dbReference type="AlphaFoldDB" id="A0A431VVJ9"/>
<evidence type="ECO:0000256" key="7">
    <source>
        <dbReference type="ARBA" id="ARBA00023065"/>
    </source>
</evidence>
<proteinExistence type="inferred from homology"/>
<feature type="domain" description="TonB-dependent receptor plug" evidence="15">
    <location>
        <begin position="52"/>
        <end position="159"/>
    </location>
</feature>
<keyword evidence="9 11" id="KW-0472">Membrane</keyword>
<evidence type="ECO:0000256" key="2">
    <source>
        <dbReference type="ARBA" id="ARBA00022448"/>
    </source>
</evidence>
<keyword evidence="5 11" id="KW-0812">Transmembrane</keyword>
<dbReference type="PANTHER" id="PTHR32552:SF81">
    <property type="entry name" value="TONB-DEPENDENT OUTER MEMBRANE RECEPTOR"/>
    <property type="match status" value="1"/>
</dbReference>
<evidence type="ECO:0000256" key="8">
    <source>
        <dbReference type="ARBA" id="ARBA00023077"/>
    </source>
</evidence>
<gene>
    <name evidence="16" type="ORF">EKG39_20575</name>
</gene>
<dbReference type="InterPro" id="IPR039426">
    <property type="entry name" value="TonB-dep_rcpt-like"/>
</dbReference>
<feature type="signal peptide" evidence="13">
    <location>
        <begin position="1"/>
        <end position="24"/>
    </location>
</feature>
<comment type="caution">
    <text evidence="16">The sequence shown here is derived from an EMBL/GenBank/DDBJ whole genome shotgun (WGS) entry which is preliminary data.</text>
</comment>
<keyword evidence="13" id="KW-0732">Signal</keyword>
<keyword evidence="4" id="KW-0410">Iron transport</keyword>
<protein>
    <submittedName>
        <fullName evidence="16">TonB-dependent receptor</fullName>
    </submittedName>
</protein>
<evidence type="ECO:0000313" key="17">
    <source>
        <dbReference type="Proteomes" id="UP000282060"/>
    </source>
</evidence>
<keyword evidence="6" id="KW-0408">Iron</keyword>
<evidence type="ECO:0000256" key="4">
    <source>
        <dbReference type="ARBA" id="ARBA00022496"/>
    </source>
</evidence>
<evidence type="ECO:0000256" key="13">
    <source>
        <dbReference type="SAM" id="SignalP"/>
    </source>
</evidence>
<keyword evidence="3 11" id="KW-1134">Transmembrane beta strand</keyword>
<dbReference type="InterPro" id="IPR036942">
    <property type="entry name" value="Beta-barrel_TonB_sf"/>
</dbReference>
<evidence type="ECO:0000256" key="3">
    <source>
        <dbReference type="ARBA" id="ARBA00022452"/>
    </source>
</evidence>
<keyword evidence="7" id="KW-0406">Ion transport</keyword>
<keyword evidence="2 11" id="KW-0813">Transport</keyword>
<dbReference type="Gene3D" id="2.40.170.20">
    <property type="entry name" value="TonB-dependent receptor, beta-barrel domain"/>
    <property type="match status" value="1"/>
</dbReference>
<dbReference type="PROSITE" id="PS52016">
    <property type="entry name" value="TONB_DEPENDENT_REC_3"/>
    <property type="match status" value="1"/>
</dbReference>
<dbReference type="Pfam" id="PF07715">
    <property type="entry name" value="Plug"/>
    <property type="match status" value="1"/>
</dbReference>
<dbReference type="SUPFAM" id="SSF56935">
    <property type="entry name" value="Porins"/>
    <property type="match status" value="1"/>
</dbReference>
<evidence type="ECO:0000256" key="6">
    <source>
        <dbReference type="ARBA" id="ARBA00023004"/>
    </source>
</evidence>